<dbReference type="EMBL" id="JABFTP020000144">
    <property type="protein sequence ID" value="KAL3281615.1"/>
    <property type="molecule type" value="Genomic_DNA"/>
</dbReference>
<name>A0ABD2NTW3_9CUCU</name>
<feature type="region of interest" description="Disordered" evidence="1">
    <location>
        <begin position="322"/>
        <end position="346"/>
    </location>
</feature>
<evidence type="ECO:0000313" key="4">
    <source>
        <dbReference type="Proteomes" id="UP001516400"/>
    </source>
</evidence>
<dbReference type="AlphaFoldDB" id="A0ABD2NTW3"/>
<sequence length="346" mass="40531">MSSTRCFLPVPHTEDTTLFSYIEPDKPYIIISNNRYYYDYLDHLDNCLEFTPAKWLCKRISTIKKITLDIENCEVQLLNNNHMKNLPKSCKTKNFIAELEIWHKLKFNKWFYSVTFPTQLSIVCQDKSTVTERIDKLGILELQPNCKAFTSNVISEIETYIGIDELSNVLPLTNINQEDCCKHLKKNISLNGIKLEPIKLANLDLKELKYAQHKLNEFDEQLQAQLNKPFIIKRSSWFISILYIILSIIILIIILRILKWFGIISLMKSLCCFSPKESKNVQGCLPCFQIFNQCNQKQESEPFKVTYHRETIPLEYLTNLSEQKESPPQSLRRSKRLSNNFKIQST</sequence>
<comment type="caution">
    <text evidence="3">The sequence shown here is derived from an EMBL/GenBank/DDBJ whole genome shotgun (WGS) entry which is preliminary data.</text>
</comment>
<dbReference type="Proteomes" id="UP001516400">
    <property type="component" value="Unassembled WGS sequence"/>
</dbReference>
<protein>
    <recommendedName>
        <fullName evidence="5">Envelope protein</fullName>
    </recommendedName>
</protein>
<keyword evidence="2" id="KW-0472">Membrane</keyword>
<evidence type="ECO:0000313" key="3">
    <source>
        <dbReference type="EMBL" id="KAL3281615.1"/>
    </source>
</evidence>
<reference evidence="3 4" key="1">
    <citation type="journal article" date="2021" name="BMC Biol.">
        <title>Horizontally acquired antibacterial genes associated with adaptive radiation of ladybird beetles.</title>
        <authorList>
            <person name="Li H.S."/>
            <person name="Tang X.F."/>
            <person name="Huang Y.H."/>
            <person name="Xu Z.Y."/>
            <person name="Chen M.L."/>
            <person name="Du X.Y."/>
            <person name="Qiu B.Y."/>
            <person name="Chen P.T."/>
            <person name="Zhang W."/>
            <person name="Slipinski A."/>
            <person name="Escalona H.E."/>
            <person name="Waterhouse R.M."/>
            <person name="Zwick A."/>
            <person name="Pang H."/>
        </authorList>
    </citation>
    <scope>NUCLEOTIDE SEQUENCE [LARGE SCALE GENOMIC DNA]</scope>
    <source>
        <strain evidence="3">SYSU2018</strain>
    </source>
</reference>
<evidence type="ECO:0000256" key="1">
    <source>
        <dbReference type="SAM" id="MobiDB-lite"/>
    </source>
</evidence>
<organism evidence="3 4">
    <name type="scientific">Cryptolaemus montrouzieri</name>
    <dbReference type="NCBI Taxonomy" id="559131"/>
    <lineage>
        <taxon>Eukaryota</taxon>
        <taxon>Metazoa</taxon>
        <taxon>Ecdysozoa</taxon>
        <taxon>Arthropoda</taxon>
        <taxon>Hexapoda</taxon>
        <taxon>Insecta</taxon>
        <taxon>Pterygota</taxon>
        <taxon>Neoptera</taxon>
        <taxon>Endopterygota</taxon>
        <taxon>Coleoptera</taxon>
        <taxon>Polyphaga</taxon>
        <taxon>Cucujiformia</taxon>
        <taxon>Coccinelloidea</taxon>
        <taxon>Coccinellidae</taxon>
        <taxon>Scymninae</taxon>
        <taxon>Scymnini</taxon>
        <taxon>Cryptolaemus</taxon>
    </lineage>
</organism>
<accession>A0ABD2NTW3</accession>
<keyword evidence="4" id="KW-1185">Reference proteome</keyword>
<proteinExistence type="predicted"/>
<gene>
    <name evidence="3" type="ORF">HHI36_004821</name>
</gene>
<evidence type="ECO:0000256" key="2">
    <source>
        <dbReference type="SAM" id="Phobius"/>
    </source>
</evidence>
<keyword evidence="2" id="KW-0812">Transmembrane</keyword>
<feature type="transmembrane region" description="Helical" evidence="2">
    <location>
        <begin position="237"/>
        <end position="258"/>
    </location>
</feature>
<keyword evidence="2" id="KW-1133">Transmembrane helix</keyword>
<evidence type="ECO:0008006" key="5">
    <source>
        <dbReference type="Google" id="ProtNLM"/>
    </source>
</evidence>